<accession>A0ABR5K6X8</accession>
<gene>
    <name evidence="1" type="ORF">AM629_20470</name>
</gene>
<evidence type="ECO:0000313" key="2">
    <source>
        <dbReference type="Proteomes" id="UP000037727"/>
    </source>
</evidence>
<name>A0ABR5K6X8_9GAMM</name>
<evidence type="ECO:0008006" key="3">
    <source>
        <dbReference type="Google" id="ProtNLM"/>
    </source>
</evidence>
<feature type="non-terminal residue" evidence="1">
    <location>
        <position position="1"/>
    </location>
</feature>
<dbReference type="Proteomes" id="UP000037727">
    <property type="component" value="Unassembled WGS sequence"/>
</dbReference>
<sequence>RLDESRYRLTFVAPDGLPLTWILRTEVGRGPLALLKLRGFKLPKEIFEGGSGDDTSAAVMDDDGEVE</sequence>
<protein>
    <recommendedName>
        <fullName evidence="3">Type VI secretion system IcmF C-terminal domain-containing protein</fullName>
    </recommendedName>
</protein>
<comment type="caution">
    <text evidence="1">The sequence shown here is derived from an EMBL/GenBank/DDBJ whole genome shotgun (WGS) entry which is preliminary data.</text>
</comment>
<keyword evidence="2" id="KW-1185">Reference proteome</keyword>
<dbReference type="EMBL" id="LJCS01000114">
    <property type="protein sequence ID" value="KOY60232.1"/>
    <property type="molecule type" value="Genomic_DNA"/>
</dbReference>
<proteinExistence type="predicted"/>
<dbReference type="RefSeq" id="WP_152912043.1">
    <property type="nucleotide sequence ID" value="NZ_CAWMRL010000114.1"/>
</dbReference>
<reference evidence="1 2" key="1">
    <citation type="submission" date="2015-09" db="EMBL/GenBank/DDBJ databases">
        <title>Draft genome sequence and assembly of Photorhabdus sp. VMG, a bacterial symbiont associated with Heterorhabditis zealandica.</title>
        <authorList>
            <person name="Naidoo S."/>
            <person name="Featherston J."/>
            <person name="Mothupi B."/>
            <person name="Gray V.M."/>
        </authorList>
    </citation>
    <scope>NUCLEOTIDE SEQUENCE [LARGE SCALE GENOMIC DNA]</scope>
    <source>
        <strain evidence="1 2">VMG</strain>
    </source>
</reference>
<evidence type="ECO:0000313" key="1">
    <source>
        <dbReference type="EMBL" id="KOY60232.1"/>
    </source>
</evidence>
<organism evidence="1 2">
    <name type="scientific">Photorhabdus heterorhabditis</name>
    <dbReference type="NCBI Taxonomy" id="880156"/>
    <lineage>
        <taxon>Bacteria</taxon>
        <taxon>Pseudomonadati</taxon>
        <taxon>Pseudomonadota</taxon>
        <taxon>Gammaproteobacteria</taxon>
        <taxon>Enterobacterales</taxon>
        <taxon>Morganellaceae</taxon>
        <taxon>Photorhabdus</taxon>
    </lineage>
</organism>